<keyword evidence="1" id="KW-0472">Membrane</keyword>
<gene>
    <name evidence="2" type="ORF">SAMN04488047_15510</name>
</gene>
<feature type="transmembrane region" description="Helical" evidence="1">
    <location>
        <begin position="62"/>
        <end position="80"/>
    </location>
</feature>
<sequence>MPSGTPSARRATNRLPRDVRSRAAIAVAALAAALVAAWSLWGPPDLAARIDREALDRLVAEAGVFGPLLVVGLMTLAVVASPIPSAPIAMASGAAYGHLWGTL</sequence>
<dbReference type="EMBL" id="FOXA01000055">
    <property type="protein sequence ID" value="SFQ22659.1"/>
    <property type="molecule type" value="Genomic_DNA"/>
</dbReference>
<evidence type="ECO:0008006" key="4">
    <source>
        <dbReference type="Google" id="ProtNLM"/>
    </source>
</evidence>
<dbReference type="Proteomes" id="UP000199356">
    <property type="component" value="Unassembled WGS sequence"/>
</dbReference>
<dbReference type="STRING" id="441119.SAMN04488047_15510"/>
<evidence type="ECO:0000313" key="2">
    <source>
        <dbReference type="EMBL" id="SFQ22659.1"/>
    </source>
</evidence>
<keyword evidence="1" id="KW-1133">Transmembrane helix</keyword>
<keyword evidence="3" id="KW-1185">Reference proteome</keyword>
<proteinExistence type="predicted"/>
<evidence type="ECO:0000256" key="1">
    <source>
        <dbReference type="SAM" id="Phobius"/>
    </source>
</evidence>
<evidence type="ECO:0000313" key="3">
    <source>
        <dbReference type="Proteomes" id="UP000199356"/>
    </source>
</evidence>
<reference evidence="2 3" key="1">
    <citation type="submission" date="2016-10" db="EMBL/GenBank/DDBJ databases">
        <authorList>
            <person name="de Groot N.N."/>
        </authorList>
    </citation>
    <scope>NUCLEOTIDE SEQUENCE [LARGE SCALE GENOMIC DNA]</scope>
    <source>
        <strain evidence="2 3">DSM 19547</strain>
    </source>
</reference>
<feature type="non-terminal residue" evidence="2">
    <location>
        <position position="103"/>
    </location>
</feature>
<protein>
    <recommendedName>
        <fullName evidence="4">TVP38/TMEM64 family membrane protein</fullName>
    </recommendedName>
</protein>
<name>A0A1I5WSC3_9RHOB</name>
<keyword evidence="1" id="KW-0812">Transmembrane</keyword>
<accession>A0A1I5WSC3</accession>
<organism evidence="2 3">
    <name type="scientific">Tranquillimonas alkanivorans</name>
    <dbReference type="NCBI Taxonomy" id="441119"/>
    <lineage>
        <taxon>Bacteria</taxon>
        <taxon>Pseudomonadati</taxon>
        <taxon>Pseudomonadota</taxon>
        <taxon>Alphaproteobacteria</taxon>
        <taxon>Rhodobacterales</taxon>
        <taxon>Roseobacteraceae</taxon>
        <taxon>Tranquillimonas</taxon>
    </lineage>
</organism>
<dbReference type="AlphaFoldDB" id="A0A1I5WSC3"/>
<feature type="transmembrane region" description="Helical" evidence="1">
    <location>
        <begin position="21"/>
        <end position="42"/>
    </location>
</feature>